<proteinExistence type="predicted"/>
<dbReference type="EMBL" id="JBANDC010000019">
    <property type="protein sequence ID" value="MEM4990004.1"/>
    <property type="molecule type" value="Genomic_DNA"/>
</dbReference>
<sequence length="141" mass="15349">MDQINNRSNTFRAIPFGTETGVDFPSDVSKIIFDPPNLSVLIATSVTPSGDVSGLQICFENVTGFRYLDELDLARYWASSGFPRGFHIIEVVGGGWSSEETATQGWDRSCREWLVVTGNGCVNVFSPKDPTSEIVTLGPSP</sequence>
<organism evidence="1 2">
    <name type="scientific">Collimonas rhizosphaerae</name>
    <dbReference type="NCBI Taxonomy" id="3126357"/>
    <lineage>
        <taxon>Bacteria</taxon>
        <taxon>Pseudomonadati</taxon>
        <taxon>Pseudomonadota</taxon>
        <taxon>Betaproteobacteria</taxon>
        <taxon>Burkholderiales</taxon>
        <taxon>Oxalobacteraceae</taxon>
        <taxon>Collimonas</taxon>
    </lineage>
</organism>
<evidence type="ECO:0000313" key="1">
    <source>
        <dbReference type="EMBL" id="MEM4990004.1"/>
    </source>
</evidence>
<name>A0ABU9Q148_9BURK</name>
<protein>
    <submittedName>
        <fullName evidence="1">Uncharacterized protein</fullName>
    </submittedName>
</protein>
<accession>A0ABU9Q148</accession>
<keyword evidence="2" id="KW-1185">Reference proteome</keyword>
<reference evidence="1 2" key="1">
    <citation type="submission" date="2024-02" db="EMBL/GenBank/DDBJ databases">
        <title>Draft genome sequence of Collimonas sp. strain H4R21, an effective mineral-weathering bacterial strain isolated from the beech rhizosphere.</title>
        <authorList>
            <person name="Morin E."/>
            <person name="Uroz S."/>
            <person name="Leveau J.H.J."/>
            <person name="Kumar R."/>
            <person name="Rey M.W."/>
            <person name="Pham J."/>
        </authorList>
    </citation>
    <scope>NUCLEOTIDE SEQUENCE [LARGE SCALE GENOMIC DNA]</scope>
    <source>
        <strain evidence="1 2">H4R21</strain>
    </source>
</reference>
<dbReference type="RefSeq" id="WP_342831147.1">
    <property type="nucleotide sequence ID" value="NZ_JBANDC010000019.1"/>
</dbReference>
<gene>
    <name evidence="1" type="ORF">V8G57_21630</name>
</gene>
<comment type="caution">
    <text evidence="1">The sequence shown here is derived from an EMBL/GenBank/DDBJ whole genome shotgun (WGS) entry which is preliminary data.</text>
</comment>
<dbReference type="Proteomes" id="UP001495910">
    <property type="component" value="Unassembled WGS sequence"/>
</dbReference>
<evidence type="ECO:0000313" key="2">
    <source>
        <dbReference type="Proteomes" id="UP001495910"/>
    </source>
</evidence>